<dbReference type="GO" id="GO:0004523">
    <property type="term" value="F:RNA-DNA hybrid ribonuclease activity"/>
    <property type="evidence" value="ECO:0007669"/>
    <property type="project" value="InterPro"/>
</dbReference>
<dbReference type="Gene3D" id="3.30.70.270">
    <property type="match status" value="2"/>
</dbReference>
<name>A0A151MMX5_ALLMI</name>
<dbReference type="PANTHER" id="PTHR33064">
    <property type="entry name" value="POL PROTEIN"/>
    <property type="match status" value="1"/>
</dbReference>
<organism evidence="2 3">
    <name type="scientific">Alligator mississippiensis</name>
    <name type="common">American alligator</name>
    <dbReference type="NCBI Taxonomy" id="8496"/>
    <lineage>
        <taxon>Eukaryota</taxon>
        <taxon>Metazoa</taxon>
        <taxon>Chordata</taxon>
        <taxon>Craniata</taxon>
        <taxon>Vertebrata</taxon>
        <taxon>Euteleostomi</taxon>
        <taxon>Archelosauria</taxon>
        <taxon>Archosauria</taxon>
        <taxon>Crocodylia</taxon>
        <taxon>Alligatoridae</taxon>
        <taxon>Alligatorinae</taxon>
        <taxon>Alligator</taxon>
    </lineage>
</organism>
<dbReference type="AlphaFoldDB" id="A0A151MMX5"/>
<dbReference type="InterPro" id="IPR036397">
    <property type="entry name" value="RNaseH_sf"/>
</dbReference>
<dbReference type="InterPro" id="IPR043128">
    <property type="entry name" value="Rev_trsase/Diguanyl_cyclase"/>
</dbReference>
<gene>
    <name evidence="2" type="ORF">Y1Q_0013187</name>
</gene>
<dbReference type="Gene3D" id="3.10.20.370">
    <property type="match status" value="1"/>
</dbReference>
<dbReference type="Pfam" id="PF17919">
    <property type="entry name" value="RT_RNaseH_2"/>
    <property type="match status" value="1"/>
</dbReference>
<keyword evidence="3" id="KW-1185">Reference proteome</keyword>
<dbReference type="CDD" id="cd09273">
    <property type="entry name" value="RNase_HI_RT_Bel"/>
    <property type="match status" value="1"/>
</dbReference>
<dbReference type="PANTHER" id="PTHR33064:SF36">
    <property type="entry name" value="CCHC-TYPE DOMAIN-CONTAINING PROTEIN"/>
    <property type="match status" value="1"/>
</dbReference>
<dbReference type="InterPro" id="IPR002156">
    <property type="entry name" value="RNaseH_domain"/>
</dbReference>
<dbReference type="GO" id="GO:0006259">
    <property type="term" value="P:DNA metabolic process"/>
    <property type="evidence" value="ECO:0007669"/>
    <property type="project" value="UniProtKB-ARBA"/>
</dbReference>
<dbReference type="InterPro" id="IPR051320">
    <property type="entry name" value="Viral_Replic_Matur_Polypro"/>
</dbReference>
<feature type="domain" description="RNase H type-1" evidence="1">
    <location>
        <begin position="291"/>
        <end position="437"/>
    </location>
</feature>
<protein>
    <submittedName>
        <fullName evidence="2">Endogenous retrovirus group K member 18 Pol protein-like</fullName>
    </submittedName>
</protein>
<evidence type="ECO:0000313" key="3">
    <source>
        <dbReference type="Proteomes" id="UP000050525"/>
    </source>
</evidence>
<dbReference type="Proteomes" id="UP000050525">
    <property type="component" value="Unassembled WGS sequence"/>
</dbReference>
<dbReference type="Gene3D" id="3.30.420.10">
    <property type="entry name" value="Ribonuclease H-like superfamily/Ribonuclease H"/>
    <property type="match status" value="1"/>
</dbReference>
<dbReference type="EMBL" id="AKHW03005667">
    <property type="protein sequence ID" value="KYO25866.1"/>
    <property type="molecule type" value="Genomic_DNA"/>
</dbReference>
<dbReference type="SUPFAM" id="SSF53098">
    <property type="entry name" value="Ribonuclease H-like"/>
    <property type="match status" value="1"/>
</dbReference>
<proteinExistence type="predicted"/>
<sequence length="462" mass="51212">MMLEDSDQECHQLTVSLLNFLGQVGYRVSRKKAQIEQEKVRYLAFDISQGQRALDPERKEAICRTVVPRTKRQLRGFLGMAGFCRIWIPNFGLIAKALYEGTTGREGELQWTAECRKSFNTIKRAVMTAPALGLPDLSKPFQLYVHERQGVTSGVLTQHLGSWKRPVAYFSKKLDPTSLGWPACLRTVAATAMLVEEAKKLTLGQPMTVYTPHSILTVVNAKGGTWLSPGRMAKYQVALLDQGDINLQISSTLNPATLLPVEQDEELRHDCIETIKSVHASRPDLKDTPLLNADLELYTDGSSFMENGIRRAGYAVVTSWDTVEAGALPPNMSAQRAELIALTRALHLAKGKTATIYTDSKYAFGVLHAHGAIWKERVLLTANKSPGKYRTEILRLLEAVMEPVEVAVVHCKAHQKGDSEVIKGNWWADAATKGAAREPVQKTPILALVPQVVLSRRTPEVH</sequence>
<evidence type="ECO:0000259" key="1">
    <source>
        <dbReference type="PROSITE" id="PS50879"/>
    </source>
</evidence>
<dbReference type="Pfam" id="PF00075">
    <property type="entry name" value="RNase_H"/>
    <property type="match status" value="1"/>
</dbReference>
<reference evidence="2 3" key="1">
    <citation type="journal article" date="2012" name="Genome Biol.">
        <title>Sequencing three crocodilian genomes to illuminate the evolution of archosaurs and amniotes.</title>
        <authorList>
            <person name="St John J.A."/>
            <person name="Braun E.L."/>
            <person name="Isberg S.R."/>
            <person name="Miles L.G."/>
            <person name="Chong A.Y."/>
            <person name="Gongora J."/>
            <person name="Dalzell P."/>
            <person name="Moran C."/>
            <person name="Bed'hom B."/>
            <person name="Abzhanov A."/>
            <person name="Burgess S.C."/>
            <person name="Cooksey A.M."/>
            <person name="Castoe T.A."/>
            <person name="Crawford N.G."/>
            <person name="Densmore L.D."/>
            <person name="Drew J.C."/>
            <person name="Edwards S.V."/>
            <person name="Faircloth B.C."/>
            <person name="Fujita M.K."/>
            <person name="Greenwold M.J."/>
            <person name="Hoffmann F.G."/>
            <person name="Howard J.M."/>
            <person name="Iguchi T."/>
            <person name="Janes D.E."/>
            <person name="Khan S.Y."/>
            <person name="Kohno S."/>
            <person name="de Koning A.J."/>
            <person name="Lance S.L."/>
            <person name="McCarthy F.M."/>
            <person name="McCormack J.E."/>
            <person name="Merchant M.E."/>
            <person name="Peterson D.G."/>
            <person name="Pollock D.D."/>
            <person name="Pourmand N."/>
            <person name="Raney B.J."/>
            <person name="Roessler K.A."/>
            <person name="Sanford J.R."/>
            <person name="Sawyer R.H."/>
            <person name="Schmidt C.J."/>
            <person name="Triplett E.W."/>
            <person name="Tuberville T.D."/>
            <person name="Venegas-Anaya M."/>
            <person name="Howard J.T."/>
            <person name="Jarvis E.D."/>
            <person name="Guillette L.J.Jr."/>
            <person name="Glenn T.C."/>
            <person name="Green R.E."/>
            <person name="Ray D.A."/>
        </authorList>
    </citation>
    <scope>NUCLEOTIDE SEQUENCE [LARGE SCALE GENOMIC DNA]</scope>
    <source>
        <strain evidence="2">KSC_2009_1</strain>
    </source>
</reference>
<dbReference type="InterPro" id="IPR043502">
    <property type="entry name" value="DNA/RNA_pol_sf"/>
</dbReference>
<dbReference type="STRING" id="8496.A0A151MMX5"/>
<dbReference type="InterPro" id="IPR012337">
    <property type="entry name" value="RNaseH-like_sf"/>
</dbReference>
<dbReference type="GO" id="GO:0003676">
    <property type="term" value="F:nucleic acid binding"/>
    <property type="evidence" value="ECO:0007669"/>
    <property type="project" value="InterPro"/>
</dbReference>
<dbReference type="PROSITE" id="PS50879">
    <property type="entry name" value="RNASE_H_1"/>
    <property type="match status" value="1"/>
</dbReference>
<dbReference type="InterPro" id="IPR041577">
    <property type="entry name" value="RT_RNaseH_2"/>
</dbReference>
<comment type="caution">
    <text evidence="2">The sequence shown here is derived from an EMBL/GenBank/DDBJ whole genome shotgun (WGS) entry which is preliminary data.</text>
</comment>
<dbReference type="SUPFAM" id="SSF56672">
    <property type="entry name" value="DNA/RNA polymerases"/>
    <property type="match status" value="1"/>
</dbReference>
<evidence type="ECO:0000313" key="2">
    <source>
        <dbReference type="EMBL" id="KYO25866.1"/>
    </source>
</evidence>
<accession>A0A151MMX5</accession>